<dbReference type="Proteomes" id="UP000721442">
    <property type="component" value="Unassembled WGS sequence"/>
</dbReference>
<accession>A0A940DEU3</accession>
<reference evidence="1" key="1">
    <citation type="submission" date="2020-10" db="EMBL/GenBank/DDBJ databases">
        <authorList>
            <person name="Gilroy R."/>
        </authorList>
    </citation>
    <scope>NUCLEOTIDE SEQUENCE</scope>
    <source>
        <strain evidence="1">B1-16210</strain>
    </source>
</reference>
<proteinExistence type="predicted"/>
<gene>
    <name evidence="1" type="ORF">IAC77_04055</name>
</gene>
<reference evidence="1" key="2">
    <citation type="journal article" date="2021" name="PeerJ">
        <title>Extensive microbial diversity within the chicken gut microbiome revealed by metagenomics and culture.</title>
        <authorList>
            <person name="Gilroy R."/>
            <person name="Ravi A."/>
            <person name="Getino M."/>
            <person name="Pursley I."/>
            <person name="Horton D.L."/>
            <person name="Alikhan N.F."/>
            <person name="Baker D."/>
            <person name="Gharbi K."/>
            <person name="Hall N."/>
            <person name="Watson M."/>
            <person name="Adriaenssens E.M."/>
            <person name="Foster-Nyarko E."/>
            <person name="Jarju S."/>
            <person name="Secka A."/>
            <person name="Antonio M."/>
            <person name="Oren A."/>
            <person name="Chaudhuri R.R."/>
            <person name="La Ragione R."/>
            <person name="Hildebrand F."/>
            <person name="Pallen M.J."/>
        </authorList>
    </citation>
    <scope>NUCLEOTIDE SEQUENCE</scope>
    <source>
        <strain evidence="1">B1-16210</strain>
    </source>
</reference>
<sequence length="138" mass="15801">MMPGTVKYLLGTPLKELIKDVREYSEIKSQLRVACKEFDQAGRGLVNNVGHCDDSLARLYVGCKIKYIKTTINQITGDEIPSFCEYNCPCFSLVFPCKKPGCAYGVHNARYFAMREKVAGLQRKKQYFWAYKVLRGRI</sequence>
<dbReference type="EMBL" id="JADINE010000050">
    <property type="protein sequence ID" value="MBO8407602.1"/>
    <property type="molecule type" value="Genomic_DNA"/>
</dbReference>
<name>A0A940DEU3_9PROT</name>
<evidence type="ECO:0000313" key="2">
    <source>
        <dbReference type="Proteomes" id="UP000721442"/>
    </source>
</evidence>
<comment type="caution">
    <text evidence="1">The sequence shown here is derived from an EMBL/GenBank/DDBJ whole genome shotgun (WGS) entry which is preliminary data.</text>
</comment>
<organism evidence="1 2">
    <name type="scientific">Candidatus Enterousia excrementavium</name>
    <dbReference type="NCBI Taxonomy" id="2840789"/>
    <lineage>
        <taxon>Bacteria</taxon>
        <taxon>Pseudomonadati</taxon>
        <taxon>Pseudomonadota</taxon>
        <taxon>Alphaproteobacteria</taxon>
        <taxon>Candidatus Enterousia</taxon>
    </lineage>
</organism>
<dbReference type="AlphaFoldDB" id="A0A940DEU3"/>
<evidence type="ECO:0000313" key="1">
    <source>
        <dbReference type="EMBL" id="MBO8407602.1"/>
    </source>
</evidence>
<protein>
    <submittedName>
        <fullName evidence="1">Uncharacterized protein</fullName>
    </submittedName>
</protein>